<dbReference type="PANTHER" id="PTHR21485">
    <property type="entry name" value="HAD SUPERFAMILY MEMBERS CMAS AND KDSC"/>
    <property type="match status" value="1"/>
</dbReference>
<evidence type="ECO:0000256" key="6">
    <source>
        <dbReference type="ARBA" id="ARBA00022842"/>
    </source>
</evidence>
<dbReference type="NCBIfam" id="TIGR01670">
    <property type="entry name" value="KdsC-phosphatas"/>
    <property type="match status" value="1"/>
</dbReference>
<sequence length="159" mass="17332">MAQKIKLFATDVDGTLTDAGMYYCANGDEFKKFNTRDGMGIKLIQAKGVKTAIITSENTEIVSRRAKKLEIDYLFQGKRPKIETITELCGEIGISLDEVAYVGDDINDLDLLSAVGLKACPADAVKKIAEIPNIIKLSKKGGEGAVREFIELIFEKGLA</sequence>
<organism evidence="7 8">
    <name type="scientific">Intestinicryptomonas porci</name>
    <dbReference type="NCBI Taxonomy" id="2926320"/>
    <lineage>
        <taxon>Bacteria</taxon>
        <taxon>Pseudomonadati</taxon>
        <taxon>Verrucomicrobiota</taxon>
        <taxon>Opitutia</taxon>
        <taxon>Opitutales</taxon>
        <taxon>Intestinicryptomonaceae</taxon>
        <taxon>Intestinicryptomonas</taxon>
    </lineage>
</organism>
<evidence type="ECO:0000313" key="8">
    <source>
        <dbReference type="Proteomes" id="UP001275932"/>
    </source>
</evidence>
<comment type="cofactor">
    <cofactor evidence="1">
        <name>Mg(2+)</name>
        <dbReference type="ChEBI" id="CHEBI:18420"/>
    </cofactor>
</comment>
<reference evidence="7 8" key="1">
    <citation type="submission" date="2022-03" db="EMBL/GenBank/DDBJ databases">
        <title>Novel taxa within the pig intestine.</title>
        <authorList>
            <person name="Wylensek D."/>
            <person name="Bishof K."/>
            <person name="Afrizal A."/>
            <person name="Clavel T."/>
        </authorList>
    </citation>
    <scope>NUCLEOTIDE SEQUENCE [LARGE SCALE GENOMIC DNA]</scope>
    <source>
        <strain evidence="7 8">CLA-KB-P66</strain>
    </source>
</reference>
<dbReference type="RefSeq" id="WP_370397232.1">
    <property type="nucleotide sequence ID" value="NZ_JALBUT010000006.1"/>
</dbReference>
<comment type="caution">
    <text evidence="7">The sequence shown here is derived from an EMBL/GenBank/DDBJ whole genome shotgun (WGS) entry which is preliminary data.</text>
</comment>
<dbReference type="SFLD" id="SFLDS00003">
    <property type="entry name" value="Haloacid_Dehalogenase"/>
    <property type="match status" value="1"/>
</dbReference>
<gene>
    <name evidence="7" type="ORF">MOX91_06290</name>
</gene>
<dbReference type="SUPFAM" id="SSF56784">
    <property type="entry name" value="HAD-like"/>
    <property type="match status" value="1"/>
</dbReference>
<protein>
    <submittedName>
        <fullName evidence="7">HAD-IIIA family hydrolase</fullName>
    </submittedName>
</protein>
<accession>A0ABU4WJZ7</accession>
<dbReference type="Proteomes" id="UP001275932">
    <property type="component" value="Unassembled WGS sequence"/>
</dbReference>
<dbReference type="InterPro" id="IPR023214">
    <property type="entry name" value="HAD_sf"/>
</dbReference>
<dbReference type="NCBIfam" id="TIGR01662">
    <property type="entry name" value="HAD-SF-IIIA"/>
    <property type="match status" value="1"/>
</dbReference>
<evidence type="ECO:0000256" key="3">
    <source>
        <dbReference type="ARBA" id="ARBA00011881"/>
    </source>
</evidence>
<dbReference type="Gene3D" id="3.40.50.1000">
    <property type="entry name" value="HAD superfamily/HAD-like"/>
    <property type="match status" value="1"/>
</dbReference>
<keyword evidence="4" id="KW-0479">Metal-binding</keyword>
<proteinExistence type="inferred from homology"/>
<keyword evidence="6" id="KW-0460">Magnesium</keyword>
<evidence type="ECO:0000256" key="5">
    <source>
        <dbReference type="ARBA" id="ARBA00022801"/>
    </source>
</evidence>
<dbReference type="SFLD" id="SFLDG01136">
    <property type="entry name" value="C1.6:_Phosphoserine_Phosphatas"/>
    <property type="match status" value="1"/>
</dbReference>
<evidence type="ECO:0000256" key="1">
    <source>
        <dbReference type="ARBA" id="ARBA00001946"/>
    </source>
</evidence>
<dbReference type="PIRSF" id="PIRSF006118">
    <property type="entry name" value="KDO8-P_Ptase"/>
    <property type="match status" value="1"/>
</dbReference>
<dbReference type="Pfam" id="PF00702">
    <property type="entry name" value="Hydrolase"/>
    <property type="match status" value="1"/>
</dbReference>
<evidence type="ECO:0000256" key="4">
    <source>
        <dbReference type="ARBA" id="ARBA00022723"/>
    </source>
</evidence>
<name>A0ABU4WJZ7_9BACT</name>
<keyword evidence="5 7" id="KW-0378">Hydrolase</keyword>
<dbReference type="InterPro" id="IPR050793">
    <property type="entry name" value="CMP-NeuNAc_synthase"/>
</dbReference>
<dbReference type="InterPro" id="IPR036412">
    <property type="entry name" value="HAD-like_sf"/>
</dbReference>
<dbReference type="InterPro" id="IPR006549">
    <property type="entry name" value="HAD-SF_hydro_IIIA"/>
</dbReference>
<evidence type="ECO:0000313" key="7">
    <source>
        <dbReference type="EMBL" id="MDX8415782.1"/>
    </source>
</evidence>
<dbReference type="CDD" id="cd01630">
    <property type="entry name" value="HAD_KDO-like"/>
    <property type="match status" value="1"/>
</dbReference>
<dbReference type="InterPro" id="IPR010023">
    <property type="entry name" value="KdsC_fam"/>
</dbReference>
<evidence type="ECO:0000256" key="2">
    <source>
        <dbReference type="ARBA" id="ARBA00005893"/>
    </source>
</evidence>
<dbReference type="PANTHER" id="PTHR21485:SF3">
    <property type="entry name" value="N-ACYLNEURAMINATE CYTIDYLYLTRANSFERASE"/>
    <property type="match status" value="1"/>
</dbReference>
<keyword evidence="8" id="KW-1185">Reference proteome</keyword>
<comment type="similarity">
    <text evidence="2">Belongs to the KdsC family.</text>
</comment>
<dbReference type="SFLD" id="SFLDG01138">
    <property type="entry name" value="C1.6.2:_Deoxy-d-mannose-octulo"/>
    <property type="match status" value="1"/>
</dbReference>
<dbReference type="GO" id="GO:0016787">
    <property type="term" value="F:hydrolase activity"/>
    <property type="evidence" value="ECO:0007669"/>
    <property type="project" value="UniProtKB-KW"/>
</dbReference>
<comment type="subunit">
    <text evidence="3">Homotetramer.</text>
</comment>
<dbReference type="EMBL" id="JALBUT010000006">
    <property type="protein sequence ID" value="MDX8415782.1"/>
    <property type="molecule type" value="Genomic_DNA"/>
</dbReference>